<proteinExistence type="predicted"/>
<evidence type="ECO:0000313" key="2">
    <source>
        <dbReference type="Proteomes" id="UP000257109"/>
    </source>
</evidence>
<sequence>MEKKSMGRRGHCLVLAYPVQGHHSRASVLQVIGTPRLGIRITLVTTCFYSKNLQKVPLHLKPFLRECSCYFLWAVRISKENKHPKDFEEKTKRFSSVMLLPTKDLVVSCFVTHCDKCKSKEIQRPATSTFGSARLHEGNCTMTHETGHGYCFCGVHSLLFDTSDKVMAYGLSKTRSNVYNFEKLPKDFEK</sequence>
<name>A0A371H5X6_MUCPR</name>
<dbReference type="OrthoDB" id="5835829at2759"/>
<organism evidence="1 2">
    <name type="scientific">Mucuna pruriens</name>
    <name type="common">Velvet bean</name>
    <name type="synonym">Dolichos pruriens</name>
    <dbReference type="NCBI Taxonomy" id="157652"/>
    <lineage>
        <taxon>Eukaryota</taxon>
        <taxon>Viridiplantae</taxon>
        <taxon>Streptophyta</taxon>
        <taxon>Embryophyta</taxon>
        <taxon>Tracheophyta</taxon>
        <taxon>Spermatophyta</taxon>
        <taxon>Magnoliopsida</taxon>
        <taxon>eudicotyledons</taxon>
        <taxon>Gunneridae</taxon>
        <taxon>Pentapetalae</taxon>
        <taxon>rosids</taxon>
        <taxon>fabids</taxon>
        <taxon>Fabales</taxon>
        <taxon>Fabaceae</taxon>
        <taxon>Papilionoideae</taxon>
        <taxon>50 kb inversion clade</taxon>
        <taxon>NPAAA clade</taxon>
        <taxon>indigoferoid/millettioid clade</taxon>
        <taxon>Phaseoleae</taxon>
        <taxon>Mucuna</taxon>
    </lineage>
</organism>
<comment type="caution">
    <text evidence="1">The sequence shown here is derived from an EMBL/GenBank/DDBJ whole genome shotgun (WGS) entry which is preliminary data.</text>
</comment>
<dbReference type="AlphaFoldDB" id="A0A371H5X6"/>
<keyword evidence="2" id="KW-1185">Reference proteome</keyword>
<reference evidence="1" key="1">
    <citation type="submission" date="2018-05" db="EMBL/GenBank/DDBJ databases">
        <title>Draft genome of Mucuna pruriens seed.</title>
        <authorList>
            <person name="Nnadi N.E."/>
            <person name="Vos R."/>
            <person name="Hasami M.H."/>
            <person name="Devisetty U.K."/>
            <person name="Aguiy J.C."/>
        </authorList>
    </citation>
    <scope>NUCLEOTIDE SEQUENCE [LARGE SCALE GENOMIC DNA]</scope>
    <source>
        <strain evidence="1">JCA_2017</strain>
    </source>
</reference>
<dbReference type="Proteomes" id="UP000257109">
    <property type="component" value="Unassembled WGS sequence"/>
</dbReference>
<dbReference type="EMBL" id="QJKJ01003516">
    <property type="protein sequence ID" value="RDX98063.1"/>
    <property type="molecule type" value="Genomic_DNA"/>
</dbReference>
<accession>A0A371H5X6</accession>
<gene>
    <name evidence="1" type="ORF">CR513_19075</name>
</gene>
<evidence type="ECO:0000313" key="1">
    <source>
        <dbReference type="EMBL" id="RDX98063.1"/>
    </source>
</evidence>
<protein>
    <submittedName>
        <fullName evidence="1">Uncharacterized protein</fullName>
    </submittedName>
</protein>
<feature type="non-terminal residue" evidence="1">
    <location>
        <position position="1"/>
    </location>
</feature>